<name>A0A6J8C2C8_MYTCO</name>
<dbReference type="Pfam" id="PF17517">
    <property type="entry name" value="IgGFc_binding"/>
    <property type="match status" value="1"/>
</dbReference>
<dbReference type="Proteomes" id="UP000507470">
    <property type="component" value="Unassembled WGS sequence"/>
</dbReference>
<accession>A0A6J8C2C8</accession>
<proteinExistence type="predicted"/>
<protein>
    <recommendedName>
        <fullName evidence="1">IgGFc-binding protein N-terminal domain-containing protein</fullName>
    </recommendedName>
</protein>
<organism evidence="2 3">
    <name type="scientific">Mytilus coruscus</name>
    <name type="common">Sea mussel</name>
    <dbReference type="NCBI Taxonomy" id="42192"/>
    <lineage>
        <taxon>Eukaryota</taxon>
        <taxon>Metazoa</taxon>
        <taxon>Spiralia</taxon>
        <taxon>Lophotrochozoa</taxon>
        <taxon>Mollusca</taxon>
        <taxon>Bivalvia</taxon>
        <taxon>Autobranchia</taxon>
        <taxon>Pteriomorphia</taxon>
        <taxon>Mytilida</taxon>
        <taxon>Mytiloidea</taxon>
        <taxon>Mytilidae</taxon>
        <taxon>Mytilinae</taxon>
        <taxon>Mytilus</taxon>
    </lineage>
</organism>
<sequence>MVLPVNQLVKQYITPTIARRNDSKVRVYAHEATELKISTLTREYSVHVEKEHFYEFDSSHVSVINASETVLVVSFPKDIPNYDAYMMIIPGIQHYKSYYNFTVPNEYTSYISVTYLVTNVKSRYDPLDGFKIDNQKLDMTKLFNKTINDYSFATFSQETKDGAHEIHHELDLKFGLWIYGERKFEGYGYPGGMAYISKS</sequence>
<dbReference type="AlphaFoldDB" id="A0A6J8C2C8"/>
<feature type="domain" description="IgGFc-binding protein N-terminal" evidence="1">
    <location>
        <begin position="2"/>
        <end position="180"/>
    </location>
</feature>
<dbReference type="PANTHER" id="PTHR46534:SF1">
    <property type="entry name" value="IGGFC-BINDING PROTEIN N-TERMINAL DOMAIN-CONTAINING PROTEIN"/>
    <property type="match status" value="1"/>
</dbReference>
<evidence type="ECO:0000313" key="2">
    <source>
        <dbReference type="EMBL" id="CAC5388787.1"/>
    </source>
</evidence>
<gene>
    <name evidence="2" type="ORF">MCOR_24026</name>
</gene>
<evidence type="ECO:0000259" key="1">
    <source>
        <dbReference type="Pfam" id="PF17517"/>
    </source>
</evidence>
<dbReference type="InterPro" id="IPR035234">
    <property type="entry name" value="IgGFc-bd_N"/>
</dbReference>
<dbReference type="PANTHER" id="PTHR46534">
    <property type="entry name" value="IGGFC_BINDING DOMAIN-CONTAINING PROTEIN"/>
    <property type="match status" value="1"/>
</dbReference>
<keyword evidence="3" id="KW-1185">Reference proteome</keyword>
<evidence type="ECO:0000313" key="3">
    <source>
        <dbReference type="Proteomes" id="UP000507470"/>
    </source>
</evidence>
<dbReference type="EMBL" id="CACVKT020004265">
    <property type="protein sequence ID" value="CAC5388787.1"/>
    <property type="molecule type" value="Genomic_DNA"/>
</dbReference>
<reference evidence="2 3" key="1">
    <citation type="submission" date="2020-06" db="EMBL/GenBank/DDBJ databases">
        <authorList>
            <person name="Li R."/>
            <person name="Bekaert M."/>
        </authorList>
    </citation>
    <scope>NUCLEOTIDE SEQUENCE [LARGE SCALE GENOMIC DNA]</scope>
    <source>
        <strain evidence="3">wild</strain>
    </source>
</reference>